<dbReference type="Gene3D" id="3.40.50.1820">
    <property type="entry name" value="alpha/beta hydrolase"/>
    <property type="match status" value="1"/>
</dbReference>
<dbReference type="STRING" id="1212489.Ldro_2099"/>
<gene>
    <name evidence="3" type="ORF">Ldro_2099</name>
</gene>
<organism evidence="3 4">
    <name type="scientific">Legionella drozanskii LLAP-1</name>
    <dbReference type="NCBI Taxonomy" id="1212489"/>
    <lineage>
        <taxon>Bacteria</taxon>
        <taxon>Pseudomonadati</taxon>
        <taxon>Pseudomonadota</taxon>
        <taxon>Gammaproteobacteria</taxon>
        <taxon>Legionellales</taxon>
        <taxon>Legionellaceae</taxon>
        <taxon>Legionella</taxon>
    </lineage>
</organism>
<dbReference type="Proteomes" id="UP000054736">
    <property type="component" value="Unassembled WGS sequence"/>
</dbReference>
<evidence type="ECO:0000259" key="2">
    <source>
        <dbReference type="Pfam" id="PF00561"/>
    </source>
</evidence>
<evidence type="ECO:0000313" key="4">
    <source>
        <dbReference type="Proteomes" id="UP000054736"/>
    </source>
</evidence>
<dbReference type="PANTHER" id="PTHR43798">
    <property type="entry name" value="MONOACYLGLYCEROL LIPASE"/>
    <property type="match status" value="1"/>
</dbReference>
<feature type="domain" description="AB hydrolase-1" evidence="2">
    <location>
        <begin position="38"/>
        <end position="263"/>
    </location>
</feature>
<dbReference type="InterPro" id="IPR000073">
    <property type="entry name" value="AB_hydrolase_1"/>
</dbReference>
<comment type="caution">
    <text evidence="3">The sequence shown here is derived from an EMBL/GenBank/DDBJ whole genome shotgun (WGS) entry which is preliminary data.</text>
</comment>
<protein>
    <submittedName>
        <fullName evidence="3">Lipolytic protein</fullName>
    </submittedName>
</protein>
<dbReference type="PRINTS" id="PR00412">
    <property type="entry name" value="EPOXHYDRLASE"/>
</dbReference>
<accession>A0A0W0SR42</accession>
<dbReference type="InterPro" id="IPR029058">
    <property type="entry name" value="AB_hydrolase_fold"/>
</dbReference>
<dbReference type="Pfam" id="PF00561">
    <property type="entry name" value="Abhydrolase_1"/>
    <property type="match status" value="1"/>
</dbReference>
<dbReference type="PANTHER" id="PTHR43798:SF31">
    <property type="entry name" value="AB HYDROLASE SUPERFAMILY PROTEIN YCLE"/>
    <property type="match status" value="1"/>
</dbReference>
<reference evidence="3 4" key="1">
    <citation type="submission" date="2015-11" db="EMBL/GenBank/DDBJ databases">
        <title>Genomic analysis of 38 Legionella species identifies large and diverse effector repertoires.</title>
        <authorList>
            <person name="Burstein D."/>
            <person name="Amaro F."/>
            <person name="Zusman T."/>
            <person name="Lifshitz Z."/>
            <person name="Cohen O."/>
            <person name="Gilbert J.A."/>
            <person name="Pupko T."/>
            <person name="Shuman H.A."/>
            <person name="Segal G."/>
        </authorList>
    </citation>
    <scope>NUCLEOTIDE SEQUENCE [LARGE SCALE GENOMIC DNA]</scope>
    <source>
        <strain evidence="3 4">ATCC 700990</strain>
    </source>
</reference>
<evidence type="ECO:0000313" key="3">
    <source>
        <dbReference type="EMBL" id="KTC85774.1"/>
    </source>
</evidence>
<dbReference type="GO" id="GO:0016020">
    <property type="term" value="C:membrane"/>
    <property type="evidence" value="ECO:0007669"/>
    <property type="project" value="TreeGrafter"/>
</dbReference>
<dbReference type="PRINTS" id="PR00111">
    <property type="entry name" value="ABHYDROLASE"/>
</dbReference>
<evidence type="ECO:0000256" key="1">
    <source>
        <dbReference type="ARBA" id="ARBA00022801"/>
    </source>
</evidence>
<sequence>MLFLFYIHIYLLSIPNTFALSSPYTRYISYSDFGKGEPLVLIHTFATDKNLWLPQHQGLKQYFRVISLDLWGFGYSEGTTGLAVPMNEYADEVAQLLDQLSIKKAIIGGTSMGGYIALAFLAKYPDRVKGLILSNTQAIADPEETKKTDKTLATDVLVDGTEQFVNYYMNHVLSTEAPQTIRSFLQNILLDQTSFALASALRGMAIRSDFSKVLASTALPILIITSDRDTVIPPQQSANMSALAKNSKLVVIADAGHLSSLEQPEQWNKAVIEVFKNTGRA</sequence>
<dbReference type="GO" id="GO:0016787">
    <property type="term" value="F:hydrolase activity"/>
    <property type="evidence" value="ECO:0007669"/>
    <property type="project" value="UniProtKB-KW"/>
</dbReference>
<dbReference type="PATRIC" id="fig|1212489.4.peg.2219"/>
<keyword evidence="1" id="KW-0378">Hydrolase</keyword>
<dbReference type="AlphaFoldDB" id="A0A0W0SR42"/>
<dbReference type="EMBL" id="LNXY01000027">
    <property type="protein sequence ID" value="KTC85774.1"/>
    <property type="molecule type" value="Genomic_DNA"/>
</dbReference>
<dbReference type="SUPFAM" id="SSF53474">
    <property type="entry name" value="alpha/beta-Hydrolases"/>
    <property type="match status" value="1"/>
</dbReference>
<proteinExistence type="predicted"/>
<dbReference type="InterPro" id="IPR050266">
    <property type="entry name" value="AB_hydrolase_sf"/>
</dbReference>
<keyword evidence="4" id="KW-1185">Reference proteome</keyword>
<name>A0A0W0SR42_9GAMM</name>
<dbReference type="InterPro" id="IPR000639">
    <property type="entry name" value="Epox_hydrolase-like"/>
</dbReference>